<dbReference type="KEGG" id="tin:Tint_1820"/>
<dbReference type="HOGENOM" id="CLU_048699_3_0_4"/>
<dbReference type="eggNOG" id="COG2326">
    <property type="taxonomic scope" value="Bacteria"/>
</dbReference>
<dbReference type="GO" id="GO:0008976">
    <property type="term" value="F:polyphosphate kinase activity"/>
    <property type="evidence" value="ECO:0007669"/>
    <property type="project" value="UniProtKB-UniRule"/>
</dbReference>
<evidence type="ECO:0000259" key="5">
    <source>
        <dbReference type="Pfam" id="PF03976"/>
    </source>
</evidence>
<organism evidence="6">
    <name type="scientific">Thiomonas intermedia (strain K12)</name>
    <name type="common">Thiobacillus intermedius</name>
    <dbReference type="NCBI Taxonomy" id="75379"/>
    <lineage>
        <taxon>Bacteria</taxon>
        <taxon>Pseudomonadati</taxon>
        <taxon>Pseudomonadota</taxon>
        <taxon>Betaproteobacteria</taxon>
        <taxon>Burkholderiales</taxon>
        <taxon>Thiomonas</taxon>
    </lineage>
</organism>
<accession>D5X243</accession>
<comment type="function">
    <text evidence="4">Uses inorganic polyphosphate (polyP) as a donor to convert GDP to GTP or ADP to ATP.</text>
</comment>
<reference evidence="6" key="1">
    <citation type="submission" date="2010-04" db="EMBL/GenBank/DDBJ databases">
        <title>Complete sequence of Thiomonas intermedia K12.</title>
        <authorList>
            <consortium name="US DOE Joint Genome Institute"/>
            <person name="Lucas S."/>
            <person name="Copeland A."/>
            <person name="Lapidus A."/>
            <person name="Cheng J.-F."/>
            <person name="Bruce D."/>
            <person name="Goodwin L."/>
            <person name="Pitluck S."/>
            <person name="Davenport K."/>
            <person name="Detter J.C."/>
            <person name="Han C."/>
            <person name="Tapia R."/>
            <person name="Land M."/>
            <person name="Hauser L."/>
            <person name="Kyrpides N."/>
            <person name="Ovchinnikova G."/>
            <person name="Kerfeld C.A."/>
            <person name="Cannon G.C."/>
            <person name="Heinhorst S."/>
            <person name="Woyke T."/>
        </authorList>
    </citation>
    <scope>NUCLEOTIDE SEQUENCE [LARGE SCALE GENOMIC DNA]</scope>
    <source>
        <strain evidence="6">K12</strain>
    </source>
</reference>
<feature type="domain" description="Polyphosphate kinase-2-related" evidence="5">
    <location>
        <begin position="18"/>
        <end position="240"/>
    </location>
</feature>
<dbReference type="SUPFAM" id="SSF52540">
    <property type="entry name" value="P-loop containing nucleoside triphosphate hydrolases"/>
    <property type="match status" value="1"/>
</dbReference>
<dbReference type="InterPro" id="IPR027417">
    <property type="entry name" value="P-loop_NTPase"/>
</dbReference>
<gene>
    <name evidence="6" type="ordered locus">Tint_1820</name>
</gene>
<evidence type="ECO:0000256" key="2">
    <source>
        <dbReference type="ARBA" id="ARBA00022679"/>
    </source>
</evidence>
<dbReference type="EC" id="2.7.4.-" evidence="4"/>
<dbReference type="EMBL" id="CP002021">
    <property type="protein sequence ID" value="ADG31189.1"/>
    <property type="molecule type" value="Genomic_DNA"/>
</dbReference>
<evidence type="ECO:0000256" key="4">
    <source>
        <dbReference type="RuleBase" id="RU369062"/>
    </source>
</evidence>
<comment type="subunit">
    <text evidence="4">Homotetramer.</text>
</comment>
<proteinExistence type="inferred from homology"/>
<dbReference type="PIRSF" id="PIRSF028756">
    <property type="entry name" value="PPK2_prd"/>
    <property type="match status" value="1"/>
</dbReference>
<protein>
    <recommendedName>
        <fullName evidence="4">ADP/GDP-polyphosphate phosphotransferase</fullName>
        <ecNumber evidence="4">2.7.4.-</ecNumber>
    </recommendedName>
    <alternativeName>
        <fullName evidence="4">Polyphosphate kinase PPK2</fullName>
    </alternativeName>
</protein>
<name>D5X243_THIK1</name>
<dbReference type="Pfam" id="PF03976">
    <property type="entry name" value="PPK2"/>
    <property type="match status" value="1"/>
</dbReference>
<dbReference type="PANTHER" id="PTHR34383">
    <property type="entry name" value="POLYPHOSPHATE:AMP PHOSPHOTRANSFERASE-RELATED"/>
    <property type="match status" value="1"/>
</dbReference>
<dbReference type="PANTHER" id="PTHR34383:SF1">
    <property type="entry name" value="ADP-POLYPHOSPHATE PHOSPHOTRANSFERASE"/>
    <property type="match status" value="1"/>
</dbReference>
<evidence type="ECO:0000256" key="1">
    <source>
        <dbReference type="ARBA" id="ARBA00009924"/>
    </source>
</evidence>
<dbReference type="STRING" id="75379.Tint_1820"/>
<dbReference type="BioCyc" id="TINT75379:TINT_RS09135-MONOMER"/>
<dbReference type="AlphaFoldDB" id="D5X243"/>
<dbReference type="GO" id="GO:0006793">
    <property type="term" value="P:phosphorus metabolic process"/>
    <property type="evidence" value="ECO:0007669"/>
    <property type="project" value="InterPro"/>
</dbReference>
<dbReference type="InterPro" id="IPR022488">
    <property type="entry name" value="PPK2-related"/>
</dbReference>
<dbReference type="InterPro" id="IPR022486">
    <property type="entry name" value="PPK2_PA0141"/>
</dbReference>
<evidence type="ECO:0000313" key="6">
    <source>
        <dbReference type="EMBL" id="ADG31189.1"/>
    </source>
</evidence>
<dbReference type="NCBIfam" id="TIGR03707">
    <property type="entry name" value="PPK2_P_aer"/>
    <property type="match status" value="1"/>
</dbReference>
<sequence length="265" mass="30721">MAKNSTQNKKSASHPDHGYGKTLEALQIELVKFQKHLIAKGDRILILLEGRDSAGKDGTIKRVIEHLSPRDTRVVALNKPSTRDESEWYFQRYVPYLPAAAEFVLFNRSWYNRAGVEWVMGFCTEAQYEEFMETVPTFEQMLVRSGIQLFKYYLDIDKAEQKQRLKDRLTNPLKQWKMSPIDAAAQKHWKDYSTARNAMFARTHTPTAPWTIVRANDKKQARLNLIMDLLTRLDYKDKDHALLCPDPDVVFNYTHDAVEQGRVAA</sequence>
<evidence type="ECO:0000256" key="3">
    <source>
        <dbReference type="ARBA" id="ARBA00022777"/>
    </source>
</evidence>
<comment type="similarity">
    <text evidence="1 4">Belongs to the polyphosphate kinase 2 (PPK2) family. Class I subfamily.</text>
</comment>
<keyword evidence="2 4" id="KW-0808">Transferase</keyword>
<keyword evidence="3 4" id="KW-0418">Kinase</keyword>
<dbReference type="Gene3D" id="3.40.50.300">
    <property type="entry name" value="P-loop containing nucleotide triphosphate hydrolases"/>
    <property type="match status" value="1"/>
</dbReference>
<dbReference type="InterPro" id="IPR016898">
    <property type="entry name" value="Polyphosphate_phosphotransfera"/>
</dbReference>